<dbReference type="InterPro" id="IPR026960">
    <property type="entry name" value="RVT-Znf"/>
</dbReference>
<dbReference type="PANTHER" id="PTHR36617">
    <property type="entry name" value="PROTEIN, PUTATIVE-RELATED"/>
    <property type="match status" value="1"/>
</dbReference>
<dbReference type="Proteomes" id="UP000242715">
    <property type="component" value="Unassembled WGS sequence"/>
</dbReference>
<accession>A0A2Z6NZG3</accession>
<evidence type="ECO:0000313" key="3">
    <source>
        <dbReference type="Proteomes" id="UP000242715"/>
    </source>
</evidence>
<dbReference type="OrthoDB" id="1937528at2759"/>
<dbReference type="PANTHER" id="PTHR36617:SF5">
    <property type="entry name" value="OS05G0421675 PROTEIN"/>
    <property type="match status" value="1"/>
</dbReference>
<sequence>MLVGVNIPDSWLGEAASALCCKVGKIPFFYLGLPIGGGSRRLSFWEPVLDRLKNRLSGWKNRFLSFDGRLVMLKSVLSSLPVYAISFFKAPSGVKHVREFNLALLGKWCWRMLVDKEWLWFKVLAARYGVERGRLRDGGRRGSSWWREIACIREGGELGDSWFGEHVSIKVEDGSDTFFWTDPWVDEIPLSERFGRIFVLAGNKLRTVAEMFSLGWGVDGGGVGVAEAVVGMRGGDVEGWQPDPVGGYTVRGAYQLLTYQDSVIMDDADKLIWHSQVPLKVSIFAWRLLRDQLPTKTNLVTRDILCSAAHFCVTGCGEAKPAHHLFISCSTFGSLWTLVDLGRDAPFCSSFDLFVYGLCGRKEITDYFEAQQAVPFSCLTRSSYSPLGG</sequence>
<reference evidence="3" key="1">
    <citation type="journal article" date="2017" name="Front. Plant Sci.">
        <title>Climate Clever Clovers: New Paradigm to Reduce the Environmental Footprint of Ruminants by Breeding Low Methanogenic Forages Utilizing Haplotype Variation.</title>
        <authorList>
            <person name="Kaur P."/>
            <person name="Appels R."/>
            <person name="Bayer P.E."/>
            <person name="Keeble-Gagnere G."/>
            <person name="Wang J."/>
            <person name="Hirakawa H."/>
            <person name="Shirasawa K."/>
            <person name="Vercoe P."/>
            <person name="Stefanova K."/>
            <person name="Durmic Z."/>
            <person name="Nichols P."/>
            <person name="Revell C."/>
            <person name="Isobe S.N."/>
            <person name="Edwards D."/>
            <person name="Erskine W."/>
        </authorList>
    </citation>
    <scope>NUCLEOTIDE SEQUENCE [LARGE SCALE GENOMIC DNA]</scope>
    <source>
        <strain evidence="3">cv. Daliak</strain>
    </source>
</reference>
<proteinExistence type="predicted"/>
<gene>
    <name evidence="2" type="ORF">TSUD_25460</name>
</gene>
<dbReference type="Pfam" id="PF13966">
    <property type="entry name" value="zf-RVT"/>
    <property type="match status" value="1"/>
</dbReference>
<feature type="domain" description="Reverse transcriptase zinc-binding" evidence="1">
    <location>
        <begin position="248"/>
        <end position="336"/>
    </location>
</feature>
<organism evidence="2 3">
    <name type="scientific">Trifolium subterraneum</name>
    <name type="common">Subterranean clover</name>
    <dbReference type="NCBI Taxonomy" id="3900"/>
    <lineage>
        <taxon>Eukaryota</taxon>
        <taxon>Viridiplantae</taxon>
        <taxon>Streptophyta</taxon>
        <taxon>Embryophyta</taxon>
        <taxon>Tracheophyta</taxon>
        <taxon>Spermatophyta</taxon>
        <taxon>Magnoliopsida</taxon>
        <taxon>eudicotyledons</taxon>
        <taxon>Gunneridae</taxon>
        <taxon>Pentapetalae</taxon>
        <taxon>rosids</taxon>
        <taxon>fabids</taxon>
        <taxon>Fabales</taxon>
        <taxon>Fabaceae</taxon>
        <taxon>Papilionoideae</taxon>
        <taxon>50 kb inversion clade</taxon>
        <taxon>NPAAA clade</taxon>
        <taxon>Hologalegina</taxon>
        <taxon>IRL clade</taxon>
        <taxon>Trifolieae</taxon>
        <taxon>Trifolium</taxon>
    </lineage>
</organism>
<evidence type="ECO:0000259" key="1">
    <source>
        <dbReference type="Pfam" id="PF13966"/>
    </source>
</evidence>
<evidence type="ECO:0000313" key="2">
    <source>
        <dbReference type="EMBL" id="GAU42320.1"/>
    </source>
</evidence>
<dbReference type="EMBL" id="DF973912">
    <property type="protein sequence ID" value="GAU42320.1"/>
    <property type="molecule type" value="Genomic_DNA"/>
</dbReference>
<name>A0A2Z6NZG3_TRISU</name>
<dbReference type="AlphaFoldDB" id="A0A2Z6NZG3"/>
<protein>
    <recommendedName>
        <fullName evidence="1">Reverse transcriptase zinc-binding domain-containing protein</fullName>
    </recommendedName>
</protein>
<keyword evidence="3" id="KW-1185">Reference proteome</keyword>